<dbReference type="SUPFAM" id="SSF51430">
    <property type="entry name" value="NAD(P)-linked oxidoreductase"/>
    <property type="match status" value="1"/>
</dbReference>
<dbReference type="EMBL" id="KB932201">
    <property type="protein sequence ID" value="KCV72982.1"/>
    <property type="molecule type" value="Genomic_DNA"/>
</dbReference>
<dbReference type="STRING" id="691883.A0A058ZHN1"/>
<sequence length="351" mass="39127">MPGSTPMIYRHLGKTGLKVSVLSFGTWLTFNSKTPEDTSYKFMVSAFKRGINFFDCAEVYSRGEAETLVGRAVNRGIAEGVWHRSDLVLSTKIFFGTRPGPNNIGLSRKHIIEGTRESLARMQQDYVDLLFCHRPDVATPLEETVRAMSFCVDQGLAFYWGTSEWSAEQIAEAQCLADRLNLHPPVVEQPEYNLLKRQKVELDYLARYESRPGLGLTVWSPLASGVLTNKYAGGHIPEGSRLAAPENAYLRERYITSPEAVENLAKVERLATLAKELGISCSQLALAWVIANPRVSTLITGATSEEQLNENLSALDNLKLLTPEVMAKIDEIFANKPQYPQSEAKVIAMRR</sequence>
<keyword evidence="2" id="KW-0521">NADP</keyword>
<dbReference type="Proteomes" id="UP000030693">
    <property type="component" value="Unassembled WGS sequence"/>
</dbReference>
<dbReference type="GeneID" id="20525259"/>
<dbReference type="AlphaFoldDB" id="A0A058ZHN1"/>
<evidence type="ECO:0000256" key="2">
    <source>
        <dbReference type="ARBA" id="ARBA00022857"/>
    </source>
</evidence>
<keyword evidence="6" id="KW-1185">Reference proteome</keyword>
<dbReference type="PRINTS" id="PR01577">
    <property type="entry name" value="KCNABCHANNEL"/>
</dbReference>
<dbReference type="InterPro" id="IPR036812">
    <property type="entry name" value="NAD(P)_OxRdtase_dom_sf"/>
</dbReference>
<dbReference type="Gene3D" id="3.20.20.100">
    <property type="entry name" value="NADP-dependent oxidoreductase domain"/>
    <property type="match status" value="1"/>
</dbReference>
<dbReference type="GO" id="GO:0016491">
    <property type="term" value="F:oxidoreductase activity"/>
    <property type="evidence" value="ECO:0007669"/>
    <property type="project" value="UniProtKB-KW"/>
</dbReference>
<evidence type="ECO:0000313" key="5">
    <source>
        <dbReference type="EMBL" id="KCV72982.1"/>
    </source>
</evidence>
<reference evidence="5" key="1">
    <citation type="submission" date="2013-04" db="EMBL/GenBank/DDBJ databases">
        <title>The Genome Sequence of Fonticula alba ATCC 38817.</title>
        <authorList>
            <consortium name="The Broad Institute Genomics Platform"/>
            <person name="Russ C."/>
            <person name="Cuomo C."/>
            <person name="Burger G."/>
            <person name="Gray M.W."/>
            <person name="Holland P.W.H."/>
            <person name="King N."/>
            <person name="Lang F.B.F."/>
            <person name="Roger A.J."/>
            <person name="Ruiz-Trillo I."/>
            <person name="Brown M."/>
            <person name="Walker B."/>
            <person name="Young S."/>
            <person name="Zeng Q."/>
            <person name="Gargeya S."/>
            <person name="Fitzgerald M."/>
            <person name="Haas B."/>
            <person name="Abouelleil A."/>
            <person name="Allen A.W."/>
            <person name="Alvarado L."/>
            <person name="Arachchi H.M."/>
            <person name="Berlin A.M."/>
            <person name="Chapman S.B."/>
            <person name="Gainer-Dewar J."/>
            <person name="Goldberg J."/>
            <person name="Griggs A."/>
            <person name="Gujja S."/>
            <person name="Hansen M."/>
            <person name="Howarth C."/>
            <person name="Imamovic A."/>
            <person name="Ireland A."/>
            <person name="Larimer J."/>
            <person name="McCowan C."/>
            <person name="Murphy C."/>
            <person name="Pearson M."/>
            <person name="Poon T.W."/>
            <person name="Priest M."/>
            <person name="Roberts A."/>
            <person name="Saif S."/>
            <person name="Shea T."/>
            <person name="Sisk P."/>
            <person name="Sykes S."/>
            <person name="Wortman J."/>
            <person name="Nusbaum C."/>
            <person name="Birren B."/>
        </authorList>
    </citation>
    <scope>NUCLEOTIDE SEQUENCE [LARGE SCALE GENOMIC DNA]</scope>
    <source>
        <strain evidence="5">ATCC 38817</strain>
    </source>
</reference>
<evidence type="ECO:0000313" key="6">
    <source>
        <dbReference type="Proteomes" id="UP000030693"/>
    </source>
</evidence>
<evidence type="ECO:0000256" key="3">
    <source>
        <dbReference type="ARBA" id="ARBA00023002"/>
    </source>
</evidence>
<comment type="similarity">
    <text evidence="1">Belongs to the shaker potassium channel beta subunit family.</text>
</comment>
<dbReference type="OrthoDB" id="2310150at2759"/>
<dbReference type="PANTHER" id="PTHR43150:SF2">
    <property type="entry name" value="HYPERKINETIC, ISOFORM M"/>
    <property type="match status" value="1"/>
</dbReference>
<dbReference type="InterPro" id="IPR023210">
    <property type="entry name" value="NADP_OxRdtase_dom"/>
</dbReference>
<dbReference type="OMA" id="MWAGPYG"/>
<proteinExistence type="inferred from homology"/>
<dbReference type="InterPro" id="IPR005399">
    <property type="entry name" value="K_chnl_volt-dep_bsu_KCNAB-rel"/>
</dbReference>
<feature type="domain" description="NADP-dependent oxidoreductase" evidence="4">
    <location>
        <begin position="22"/>
        <end position="332"/>
    </location>
</feature>
<gene>
    <name evidence="5" type="ORF">H696_00534</name>
</gene>
<dbReference type="PANTHER" id="PTHR43150">
    <property type="entry name" value="HYPERKINETIC, ISOFORM M"/>
    <property type="match status" value="1"/>
</dbReference>
<name>A0A058ZHN1_FONAL</name>
<organism evidence="5">
    <name type="scientific">Fonticula alba</name>
    <name type="common">Slime mold</name>
    <dbReference type="NCBI Taxonomy" id="691883"/>
    <lineage>
        <taxon>Eukaryota</taxon>
        <taxon>Rotosphaerida</taxon>
        <taxon>Fonticulaceae</taxon>
        <taxon>Fonticula</taxon>
    </lineage>
</organism>
<dbReference type="eggNOG" id="KOG1575">
    <property type="taxonomic scope" value="Eukaryota"/>
</dbReference>
<keyword evidence="3" id="KW-0560">Oxidoreductase</keyword>
<dbReference type="RefSeq" id="XP_009492683.1">
    <property type="nucleotide sequence ID" value="XM_009494408.1"/>
</dbReference>
<evidence type="ECO:0000259" key="4">
    <source>
        <dbReference type="Pfam" id="PF00248"/>
    </source>
</evidence>
<protein>
    <recommendedName>
        <fullName evidence="4">NADP-dependent oxidoreductase domain-containing protein</fullName>
    </recommendedName>
</protein>
<dbReference type="Pfam" id="PF00248">
    <property type="entry name" value="Aldo_ket_red"/>
    <property type="match status" value="1"/>
</dbReference>
<evidence type="ECO:0000256" key="1">
    <source>
        <dbReference type="ARBA" id="ARBA00006515"/>
    </source>
</evidence>
<accession>A0A058ZHN1</accession>